<dbReference type="PROSITE" id="PS00518">
    <property type="entry name" value="ZF_RING_1"/>
    <property type="match status" value="1"/>
</dbReference>
<proteinExistence type="predicted"/>
<dbReference type="Pfam" id="PF13445">
    <property type="entry name" value="zf-RING_UBOX"/>
    <property type="match status" value="1"/>
</dbReference>
<dbReference type="Gene3D" id="3.30.40.10">
    <property type="entry name" value="Zinc/RING finger domain, C3HC4 (zinc finger)"/>
    <property type="match status" value="1"/>
</dbReference>
<reference evidence="8" key="1">
    <citation type="submission" date="2020-03" db="EMBL/GenBank/DDBJ databases">
        <authorList>
            <person name="Weist P."/>
        </authorList>
    </citation>
    <scope>NUCLEOTIDE SEQUENCE</scope>
</reference>
<keyword evidence="5" id="KW-0175">Coiled coil</keyword>
<dbReference type="SUPFAM" id="SSF49899">
    <property type="entry name" value="Concanavalin A-like lectins/glucanases"/>
    <property type="match status" value="1"/>
</dbReference>
<dbReference type="InterPro" id="IPR017907">
    <property type="entry name" value="Znf_RING_CS"/>
</dbReference>
<keyword evidence="9" id="KW-1185">Reference proteome</keyword>
<dbReference type="PROSITE" id="PS50188">
    <property type="entry name" value="B302_SPRY"/>
    <property type="match status" value="1"/>
</dbReference>
<dbReference type="InterPro" id="IPR027370">
    <property type="entry name" value="Znf-RING_euk"/>
</dbReference>
<dbReference type="InterPro" id="IPR001870">
    <property type="entry name" value="B30.2/SPRY"/>
</dbReference>
<evidence type="ECO:0000256" key="5">
    <source>
        <dbReference type="SAM" id="Coils"/>
    </source>
</evidence>
<dbReference type="InterPro" id="IPR013083">
    <property type="entry name" value="Znf_RING/FYVE/PHD"/>
</dbReference>
<dbReference type="Pfam" id="PF25600">
    <property type="entry name" value="TRIM_CC"/>
    <property type="match status" value="1"/>
</dbReference>
<feature type="domain" description="RING-type" evidence="6">
    <location>
        <begin position="29"/>
        <end position="69"/>
    </location>
</feature>
<dbReference type="CDD" id="cd13733">
    <property type="entry name" value="SPRY_PRY_C-I_1"/>
    <property type="match status" value="1"/>
</dbReference>
<dbReference type="InterPro" id="IPR043136">
    <property type="entry name" value="B30.2/SPRY_sf"/>
</dbReference>
<dbReference type="InterPro" id="IPR050143">
    <property type="entry name" value="TRIM/RBCC"/>
</dbReference>
<keyword evidence="1" id="KW-0479">Metal-binding</keyword>
<dbReference type="InterPro" id="IPR058030">
    <property type="entry name" value="TRIM8/14/16/25/29/45/65_CC"/>
</dbReference>
<feature type="domain" description="B30.2/SPRY" evidence="7">
    <location>
        <begin position="211"/>
        <end position="404"/>
    </location>
</feature>
<evidence type="ECO:0000313" key="9">
    <source>
        <dbReference type="Proteomes" id="UP001153269"/>
    </source>
</evidence>
<dbReference type="SMART" id="SM00184">
    <property type="entry name" value="RING"/>
    <property type="match status" value="1"/>
</dbReference>
<dbReference type="InterPro" id="IPR003879">
    <property type="entry name" value="Butyrophylin_SPRY"/>
</dbReference>
<dbReference type="PANTHER" id="PTHR24103">
    <property type="entry name" value="E3 UBIQUITIN-PROTEIN LIGASE TRIM"/>
    <property type="match status" value="1"/>
</dbReference>
<dbReference type="SUPFAM" id="SSF57850">
    <property type="entry name" value="RING/U-box"/>
    <property type="match status" value="1"/>
</dbReference>
<dbReference type="Proteomes" id="UP001153269">
    <property type="component" value="Unassembled WGS sequence"/>
</dbReference>
<organism evidence="8 9">
    <name type="scientific">Pleuronectes platessa</name>
    <name type="common">European plaice</name>
    <dbReference type="NCBI Taxonomy" id="8262"/>
    <lineage>
        <taxon>Eukaryota</taxon>
        <taxon>Metazoa</taxon>
        <taxon>Chordata</taxon>
        <taxon>Craniata</taxon>
        <taxon>Vertebrata</taxon>
        <taxon>Euteleostomi</taxon>
        <taxon>Actinopterygii</taxon>
        <taxon>Neopterygii</taxon>
        <taxon>Teleostei</taxon>
        <taxon>Neoteleostei</taxon>
        <taxon>Acanthomorphata</taxon>
        <taxon>Carangaria</taxon>
        <taxon>Pleuronectiformes</taxon>
        <taxon>Pleuronectoidei</taxon>
        <taxon>Pleuronectidae</taxon>
        <taxon>Pleuronectes</taxon>
    </lineage>
</organism>
<feature type="coiled-coil region" evidence="5">
    <location>
        <begin position="110"/>
        <end position="149"/>
    </location>
</feature>
<accession>A0A9N7TJC9</accession>
<evidence type="ECO:0000256" key="1">
    <source>
        <dbReference type="ARBA" id="ARBA00022723"/>
    </source>
</evidence>
<dbReference type="Gene3D" id="2.60.120.920">
    <property type="match status" value="1"/>
</dbReference>
<dbReference type="InterPro" id="IPR013320">
    <property type="entry name" value="ConA-like_dom_sf"/>
</dbReference>
<name>A0A9N7TJC9_PLEPL</name>
<evidence type="ECO:0000256" key="2">
    <source>
        <dbReference type="ARBA" id="ARBA00022771"/>
    </source>
</evidence>
<dbReference type="InterPro" id="IPR001841">
    <property type="entry name" value="Znf_RING"/>
</dbReference>
<dbReference type="SMART" id="SM00449">
    <property type="entry name" value="SPRY"/>
    <property type="match status" value="1"/>
</dbReference>
<keyword evidence="2 4" id="KW-0863">Zinc-finger</keyword>
<dbReference type="InterPro" id="IPR003877">
    <property type="entry name" value="SPRY_dom"/>
</dbReference>
<evidence type="ECO:0000256" key="4">
    <source>
        <dbReference type="PROSITE-ProRule" id="PRU00175"/>
    </source>
</evidence>
<dbReference type="Pfam" id="PF00622">
    <property type="entry name" value="SPRY"/>
    <property type="match status" value="1"/>
</dbReference>
<dbReference type="Pfam" id="PF13765">
    <property type="entry name" value="PRY"/>
    <property type="match status" value="1"/>
</dbReference>
<dbReference type="SMART" id="SM00589">
    <property type="entry name" value="PRY"/>
    <property type="match status" value="1"/>
</dbReference>
<evidence type="ECO:0000256" key="3">
    <source>
        <dbReference type="ARBA" id="ARBA00022833"/>
    </source>
</evidence>
<keyword evidence="3" id="KW-0862">Zinc</keyword>
<dbReference type="FunFam" id="2.60.120.920:FF:000004">
    <property type="entry name" value="Butyrophilin subfamily 1 member A1"/>
    <property type="match status" value="1"/>
</dbReference>
<dbReference type="GO" id="GO:0008270">
    <property type="term" value="F:zinc ion binding"/>
    <property type="evidence" value="ECO:0007669"/>
    <property type="project" value="UniProtKB-KW"/>
</dbReference>
<dbReference type="AlphaFoldDB" id="A0A9N7TJC9"/>
<dbReference type="InterPro" id="IPR006574">
    <property type="entry name" value="PRY"/>
</dbReference>
<comment type="caution">
    <text evidence="8">The sequence shown here is derived from an EMBL/GenBank/DDBJ whole genome shotgun (WGS) entry which is preliminary data.</text>
</comment>
<dbReference type="PRINTS" id="PR01407">
    <property type="entry name" value="BUTYPHLNCDUF"/>
</dbReference>
<gene>
    <name evidence="8" type="ORF">PLEPLA_LOCUS615</name>
</gene>
<evidence type="ECO:0000259" key="6">
    <source>
        <dbReference type="PROSITE" id="PS50089"/>
    </source>
</evidence>
<sequence length="420" mass="48025">MGLCSDRVSTPTHKMASSFSLLSEDQLLCPICLDTFTQPVSTPCGHNFCLSCLSSYWDNERVCQCPVCKETFARRPDLKHMNHDVVPVQQAYGEMRDLLGDTEARVQQMIQERKQKLEAIKESVKESKRETSEQELTELQRTKMRLMDIKQTEDQLCFLQTFPESILLPTITDLSSFSFNRHIELWHVQKCLSSSVSQLRTLLKKMTTATTMLAAFHDVTLRNLQQYEVNVLLDPDTAHPLLVLSYDGKQVRFDGGSGRLNVLDLRPSTFSTHLAVLGRRGFWSQRFYFEVLVSQKTEWCLGVATASIQRKWDLIRGPDSGLWAIWFLEDRFETFSSPGVTVYPLKVERVGVFVDYDKGQISFYDVQTATLIHSISDCLFTEELYPYFNPCDNEYGSNLDPMVIVPVTRTDASLTPQFVG</sequence>
<dbReference type="EMBL" id="CADEAL010000025">
    <property type="protein sequence ID" value="CAB1412919.1"/>
    <property type="molecule type" value="Genomic_DNA"/>
</dbReference>
<evidence type="ECO:0000313" key="8">
    <source>
        <dbReference type="EMBL" id="CAB1412919.1"/>
    </source>
</evidence>
<dbReference type="PROSITE" id="PS50089">
    <property type="entry name" value="ZF_RING_2"/>
    <property type="match status" value="1"/>
</dbReference>
<protein>
    <submittedName>
        <fullName evidence="8">Uncharacterized protein</fullName>
    </submittedName>
</protein>
<evidence type="ECO:0000259" key="7">
    <source>
        <dbReference type="PROSITE" id="PS50188"/>
    </source>
</evidence>